<gene>
    <name evidence="4" type="ORF">FXB40_31480</name>
</gene>
<keyword evidence="5" id="KW-1185">Reference proteome</keyword>
<dbReference type="EMBL" id="VSSS01000051">
    <property type="protein sequence ID" value="TYL90622.1"/>
    <property type="molecule type" value="Genomic_DNA"/>
</dbReference>
<dbReference type="PANTHER" id="PTHR22946:SF9">
    <property type="entry name" value="POLYKETIDE TRANSFERASE AF380"/>
    <property type="match status" value="1"/>
</dbReference>
<dbReference type="Proteomes" id="UP000324758">
    <property type="component" value="Unassembled WGS sequence"/>
</dbReference>
<sequence length="326" mass="35413">MRRHYWFCFAWFFCMASSAQAAGIQLLDADPTLAGAIWYPCAAEPQPVPLGRLTLNFIDTLQGVKDCPVSGSKLPLVIVAHGRGGWFGGHDDTAQALADAGFVVAAINYRGDNGADRSQSESLYNITARPADTIRLLDFVLNDWRDRAVIDRDKIGFFGFSAGAYTGLILAGAKPDFQKIAPFCTESNTSLGCEQFRRGDIPPEPPHDPRIRAAVLADTALNFMFSPERLAGIQIPLLIWRSKSGGGGVDPKDVVLTASSLPGKPEVRVVPAGHFAFLAPCSAKFAAELPRLCTDPPGFDRTAFHRELNASIVSFLRDHLAIERKL</sequence>
<dbReference type="PIRSF" id="PIRSF031982">
    <property type="entry name" value="UCP031982_abhydr"/>
    <property type="match status" value="1"/>
</dbReference>
<dbReference type="InterPro" id="IPR016986">
    <property type="entry name" value="UCP031982_abhydr"/>
</dbReference>
<dbReference type="PANTHER" id="PTHR22946">
    <property type="entry name" value="DIENELACTONE HYDROLASE DOMAIN-CONTAINING PROTEIN-RELATED"/>
    <property type="match status" value="1"/>
</dbReference>
<dbReference type="InterPro" id="IPR050261">
    <property type="entry name" value="FrsA_esterase"/>
</dbReference>
<evidence type="ECO:0000256" key="1">
    <source>
        <dbReference type="ARBA" id="ARBA00022801"/>
    </source>
</evidence>
<feature type="domain" description="BD-FAE-like" evidence="3">
    <location>
        <begin position="71"/>
        <end position="173"/>
    </location>
</feature>
<dbReference type="InterPro" id="IPR049492">
    <property type="entry name" value="BD-FAE-like_dom"/>
</dbReference>
<comment type="caution">
    <text evidence="4">The sequence shown here is derived from an EMBL/GenBank/DDBJ whole genome shotgun (WGS) entry which is preliminary data.</text>
</comment>
<feature type="chain" id="PRO_5022962642" evidence="2">
    <location>
        <begin position="22"/>
        <end position="326"/>
    </location>
</feature>
<evidence type="ECO:0000313" key="4">
    <source>
        <dbReference type="EMBL" id="TYL90622.1"/>
    </source>
</evidence>
<keyword evidence="1" id="KW-0378">Hydrolase</keyword>
<reference evidence="4 5" key="1">
    <citation type="submission" date="2019-08" db="EMBL/GenBank/DDBJ databases">
        <title>Bradyrhizobium hipponensis sp. nov., a rhizobium isolated from a Lupinus angustifolius root nodule in Tunisia.</title>
        <authorList>
            <person name="Off K."/>
            <person name="Rejili M."/>
            <person name="Mars M."/>
            <person name="Brachmann A."/>
            <person name="Marin M."/>
        </authorList>
    </citation>
    <scope>NUCLEOTIDE SEQUENCE [LARGE SCALE GENOMIC DNA]</scope>
    <source>
        <strain evidence="4 5">CTAW71</strain>
    </source>
</reference>
<evidence type="ECO:0000256" key="2">
    <source>
        <dbReference type="SAM" id="SignalP"/>
    </source>
</evidence>
<dbReference type="RefSeq" id="WP_148775984.1">
    <property type="nucleotide sequence ID" value="NZ_VSSS01000051.1"/>
</dbReference>
<keyword evidence="2" id="KW-0732">Signal</keyword>
<accession>A0A5D3K4X5</accession>
<dbReference type="Pfam" id="PF20434">
    <property type="entry name" value="BD-FAE"/>
    <property type="match status" value="1"/>
</dbReference>
<dbReference type="SUPFAM" id="SSF53474">
    <property type="entry name" value="alpha/beta-Hydrolases"/>
    <property type="match status" value="1"/>
</dbReference>
<organism evidence="4 5">
    <name type="scientific">Bradyrhizobium rifense</name>
    <dbReference type="NCBI Taxonomy" id="515499"/>
    <lineage>
        <taxon>Bacteria</taxon>
        <taxon>Pseudomonadati</taxon>
        <taxon>Pseudomonadota</taxon>
        <taxon>Alphaproteobacteria</taxon>
        <taxon>Hyphomicrobiales</taxon>
        <taxon>Nitrobacteraceae</taxon>
        <taxon>Bradyrhizobium</taxon>
    </lineage>
</organism>
<protein>
    <submittedName>
        <fullName evidence="4">Prolyl oligopeptidase family serine peptidase</fullName>
    </submittedName>
</protein>
<evidence type="ECO:0000259" key="3">
    <source>
        <dbReference type="Pfam" id="PF20434"/>
    </source>
</evidence>
<evidence type="ECO:0000313" key="5">
    <source>
        <dbReference type="Proteomes" id="UP000324758"/>
    </source>
</evidence>
<dbReference type="Gene3D" id="3.40.50.1820">
    <property type="entry name" value="alpha/beta hydrolase"/>
    <property type="match status" value="1"/>
</dbReference>
<name>A0A5D3K4X5_9BRAD</name>
<feature type="signal peptide" evidence="2">
    <location>
        <begin position="1"/>
        <end position="21"/>
    </location>
</feature>
<dbReference type="InterPro" id="IPR029058">
    <property type="entry name" value="AB_hydrolase_fold"/>
</dbReference>
<dbReference type="AlphaFoldDB" id="A0A5D3K4X5"/>
<dbReference type="GO" id="GO:0052689">
    <property type="term" value="F:carboxylic ester hydrolase activity"/>
    <property type="evidence" value="ECO:0007669"/>
    <property type="project" value="UniProtKB-ARBA"/>
</dbReference>
<proteinExistence type="predicted"/>
<dbReference type="OrthoDB" id="9814760at2"/>